<evidence type="ECO:0000256" key="6">
    <source>
        <dbReference type="ARBA" id="ARBA00022695"/>
    </source>
</evidence>
<evidence type="ECO:0000259" key="11">
    <source>
        <dbReference type="Pfam" id="PF00712"/>
    </source>
</evidence>
<dbReference type="InterPro" id="IPR001001">
    <property type="entry name" value="DNA_polIII_beta"/>
</dbReference>
<dbReference type="GO" id="GO:0003677">
    <property type="term" value="F:DNA binding"/>
    <property type="evidence" value="ECO:0007669"/>
    <property type="project" value="UniProtKB-UniRule"/>
</dbReference>
<dbReference type="GO" id="GO:0008408">
    <property type="term" value="F:3'-5' exonuclease activity"/>
    <property type="evidence" value="ECO:0007669"/>
    <property type="project" value="InterPro"/>
</dbReference>
<evidence type="ECO:0000259" key="13">
    <source>
        <dbReference type="Pfam" id="PF02768"/>
    </source>
</evidence>
<reference evidence="14 15" key="1">
    <citation type="journal article" date="2014" name="Genome Announc.">
        <title>The Genome of the Predominant Equine Lactobacillus Species, Lactobacillus equi, Is Reflective of Its Lifestyle Adaptations to an Herbivorous Host.</title>
        <authorList>
            <person name="O'Donnell M.M."/>
            <person name="Harris H.M."/>
            <person name="O'Toole P.W."/>
            <person name="Ross R.P."/>
        </authorList>
    </citation>
    <scope>NUCLEOTIDE SEQUENCE [LARGE SCALE GENOMIC DNA]</scope>
    <source>
        <strain evidence="14 15">DPC 6820</strain>
    </source>
</reference>
<dbReference type="GO" id="GO:0003887">
    <property type="term" value="F:DNA-directed DNA polymerase activity"/>
    <property type="evidence" value="ECO:0007669"/>
    <property type="project" value="UniProtKB-UniRule"/>
</dbReference>
<evidence type="ECO:0000256" key="4">
    <source>
        <dbReference type="ARBA" id="ARBA00022490"/>
    </source>
</evidence>
<keyword evidence="4 10" id="KW-0963">Cytoplasm</keyword>
<dbReference type="Proteomes" id="UP000018559">
    <property type="component" value="Unassembled WGS sequence"/>
</dbReference>
<keyword evidence="6 10" id="KW-0548">Nucleotidyltransferase</keyword>
<dbReference type="SMART" id="SM00480">
    <property type="entry name" value="POL3Bc"/>
    <property type="match status" value="1"/>
</dbReference>
<gene>
    <name evidence="14" type="ORF">LEQ_0357</name>
</gene>
<feature type="domain" description="DNA polymerase III beta sliding clamp N-terminal" evidence="11">
    <location>
        <begin position="1"/>
        <end position="123"/>
    </location>
</feature>
<evidence type="ECO:0000256" key="7">
    <source>
        <dbReference type="ARBA" id="ARBA00022705"/>
    </source>
</evidence>
<dbReference type="InterPro" id="IPR046938">
    <property type="entry name" value="DNA_clamp_sf"/>
</dbReference>
<evidence type="ECO:0000256" key="2">
    <source>
        <dbReference type="ARBA" id="ARBA00010752"/>
    </source>
</evidence>
<name>V7HX76_9LACO</name>
<dbReference type="PIRSF" id="PIRSF000804">
    <property type="entry name" value="DNA_pol_III_b"/>
    <property type="match status" value="1"/>
</dbReference>
<evidence type="ECO:0000313" key="15">
    <source>
        <dbReference type="Proteomes" id="UP000018559"/>
    </source>
</evidence>
<comment type="similarity">
    <text evidence="2 10">Belongs to the beta sliding clamp family.</text>
</comment>
<evidence type="ECO:0000313" key="14">
    <source>
        <dbReference type="EMBL" id="ETA74492.1"/>
    </source>
</evidence>
<dbReference type="PATRIC" id="fig|1392007.3.peg.689"/>
<dbReference type="GO" id="GO:0005737">
    <property type="term" value="C:cytoplasm"/>
    <property type="evidence" value="ECO:0007669"/>
    <property type="project" value="UniProtKB-SubCell"/>
</dbReference>
<dbReference type="GO" id="GO:0006271">
    <property type="term" value="P:DNA strand elongation involved in DNA replication"/>
    <property type="evidence" value="ECO:0007669"/>
    <property type="project" value="TreeGrafter"/>
</dbReference>
<dbReference type="Pfam" id="PF00712">
    <property type="entry name" value="DNA_pol3_beta"/>
    <property type="match status" value="1"/>
</dbReference>
<dbReference type="PANTHER" id="PTHR30478">
    <property type="entry name" value="DNA POLYMERASE III SUBUNIT BETA"/>
    <property type="match status" value="1"/>
</dbReference>
<dbReference type="InterPro" id="IPR022634">
    <property type="entry name" value="DNA_polIII_beta_N"/>
</dbReference>
<dbReference type="SUPFAM" id="SSF55979">
    <property type="entry name" value="DNA clamp"/>
    <property type="match status" value="3"/>
</dbReference>
<evidence type="ECO:0000256" key="8">
    <source>
        <dbReference type="ARBA" id="ARBA00022932"/>
    </source>
</evidence>
<dbReference type="RefSeq" id="WP_023859207.1">
    <property type="nucleotide sequence ID" value="NZ_AWWH01000066.1"/>
</dbReference>
<comment type="subcellular location">
    <subcellularLocation>
        <location evidence="1 10">Cytoplasm</location>
    </subcellularLocation>
</comment>
<protein>
    <recommendedName>
        <fullName evidence="3 10">Beta sliding clamp</fullName>
    </recommendedName>
</protein>
<feature type="domain" description="DNA polymerase III beta sliding clamp C-terminal" evidence="13">
    <location>
        <begin position="265"/>
        <end position="383"/>
    </location>
</feature>
<dbReference type="CDD" id="cd00140">
    <property type="entry name" value="beta_clamp"/>
    <property type="match status" value="1"/>
</dbReference>
<comment type="subunit">
    <text evidence="10">Forms a ring-shaped head-to-tail homodimer around DNA.</text>
</comment>
<dbReference type="Gene3D" id="3.10.150.10">
    <property type="entry name" value="DNA Polymerase III, subunit A, domain 2"/>
    <property type="match status" value="1"/>
</dbReference>
<keyword evidence="5 10" id="KW-0808">Transferase</keyword>
<dbReference type="NCBIfam" id="TIGR00663">
    <property type="entry name" value="dnan"/>
    <property type="match status" value="1"/>
</dbReference>
<comment type="function">
    <text evidence="10">Confers DNA tethering and processivity to DNA polymerases and other proteins. Acts as a clamp, forming a ring around DNA (a reaction catalyzed by the clamp-loading complex) which diffuses in an ATP-independent manner freely and bidirectionally along dsDNA. Initially characterized for its ability to contact the catalytic subunit of DNA polymerase III (Pol III), a complex, multichain enzyme responsible for most of the replicative synthesis in bacteria; Pol III exhibits 3'-5' exonuclease proofreading activity. The beta chain is required for initiation of replication as well as for processivity of DNA replication.</text>
</comment>
<dbReference type="PANTHER" id="PTHR30478:SF0">
    <property type="entry name" value="BETA SLIDING CLAMP"/>
    <property type="match status" value="1"/>
</dbReference>
<sequence length="385" mass="42430">MEIKIETKTFKKLMKDMGIAIGSKPTISTLESVKIVATEENIIFTTSDIDLTLVKTVLTGDKVFVNEPGSILMPFRLSSNIINKLSGKTITVQTKSDTEAHIKSGKSKFKISVLSADMFPTIPETNADDKSLTFATDDFATVIKKVSHAASTQESRPTLTGLHFSTSQVTNGDQEENVLSVEATDTHVMAKVTTDINTDGIEWDAIIPAKPLTKISSILEENNEVEIQFTPNQGQITFNLGQNRILLRLIEGNYPDTSRIIPPISDDCTIKLKRKDVLDTFGRATIIAKTAKSLVSLLEIKDDKLTVSSNSPSTGDMHEELSFEPVSSTVKELKIGMNPHYIIQTVSQITSDDVILSFNNSLRPFRVVNPEDDNYIQIITPIRLA</sequence>
<dbReference type="Pfam" id="PF02767">
    <property type="entry name" value="DNA_pol3_beta_2"/>
    <property type="match status" value="1"/>
</dbReference>
<keyword evidence="9" id="KW-0238">DNA-binding</keyword>
<evidence type="ECO:0000259" key="12">
    <source>
        <dbReference type="Pfam" id="PF02767"/>
    </source>
</evidence>
<dbReference type="InterPro" id="IPR022635">
    <property type="entry name" value="DNA_polIII_beta_C"/>
</dbReference>
<dbReference type="Pfam" id="PF02768">
    <property type="entry name" value="DNA_pol3_beta_3"/>
    <property type="match status" value="1"/>
</dbReference>
<evidence type="ECO:0000256" key="5">
    <source>
        <dbReference type="ARBA" id="ARBA00022679"/>
    </source>
</evidence>
<feature type="domain" description="DNA polymerase III beta sliding clamp central" evidence="12">
    <location>
        <begin position="135"/>
        <end position="256"/>
    </location>
</feature>
<comment type="caution">
    <text evidence="14">The sequence shown here is derived from an EMBL/GenBank/DDBJ whole genome shotgun (WGS) entry which is preliminary data.</text>
</comment>
<keyword evidence="7 10" id="KW-0235">DNA replication</keyword>
<evidence type="ECO:0000256" key="1">
    <source>
        <dbReference type="ARBA" id="ARBA00004496"/>
    </source>
</evidence>
<proteinExistence type="inferred from homology"/>
<dbReference type="InterPro" id="IPR022637">
    <property type="entry name" value="DNA_polIII_beta_cen"/>
</dbReference>
<dbReference type="Gene3D" id="3.70.10.10">
    <property type="match status" value="1"/>
</dbReference>
<evidence type="ECO:0000256" key="9">
    <source>
        <dbReference type="ARBA" id="ARBA00023125"/>
    </source>
</evidence>
<dbReference type="EMBL" id="AWWH01000066">
    <property type="protein sequence ID" value="ETA74492.1"/>
    <property type="molecule type" value="Genomic_DNA"/>
</dbReference>
<accession>V7HX76</accession>
<dbReference type="GO" id="GO:0009360">
    <property type="term" value="C:DNA polymerase III complex"/>
    <property type="evidence" value="ECO:0007669"/>
    <property type="project" value="InterPro"/>
</dbReference>
<organism evidence="14 15">
    <name type="scientific">Ligilactobacillus equi DPC 6820</name>
    <dbReference type="NCBI Taxonomy" id="1392007"/>
    <lineage>
        <taxon>Bacteria</taxon>
        <taxon>Bacillati</taxon>
        <taxon>Bacillota</taxon>
        <taxon>Bacilli</taxon>
        <taxon>Lactobacillales</taxon>
        <taxon>Lactobacillaceae</taxon>
        <taxon>Ligilactobacillus</taxon>
    </lineage>
</organism>
<evidence type="ECO:0000256" key="10">
    <source>
        <dbReference type="PIRNR" id="PIRNR000804"/>
    </source>
</evidence>
<dbReference type="AlphaFoldDB" id="V7HX76"/>
<evidence type="ECO:0000256" key="3">
    <source>
        <dbReference type="ARBA" id="ARBA00021035"/>
    </source>
</evidence>
<keyword evidence="15" id="KW-1185">Reference proteome</keyword>
<keyword evidence="8 10" id="KW-0239">DNA-directed DNA polymerase</keyword>